<keyword evidence="2" id="KW-0436">Ligase</keyword>
<name>A0AAW2YN93_9EUKA</name>
<dbReference type="InterPro" id="IPR004344">
    <property type="entry name" value="TTL/TTLL_fam"/>
</dbReference>
<sequence length="809" mass="93759">MESHLAQLQAIGLPQNLHQPLLDKLSKCIIDAGSYFQFGEIDGDTRTPYALYATKDLKKNSNVFLIDHAWTTTIEKAFSSLVDNDKLREMCCEVMKISAFEDSQQEECTVENVGTEENEVVNPINVESEPCFPYGQYLNLSGNGLRNFPSDVQELSNTQQITALNLTLNNFSDSTLLFQEIPEQVQKSLKALYLSDNLFTNNKQVQDHAQHHFSQLEIFNSKLTEAYTTWSILFLCDVTSPDQVYCVDVSGREVPTWKQSVWSQFTNCHTIDVTNTSIDDIQSFISCISSMNRLKKLKIDYRYQKYIHEAVALGRLPKLVYVNGWPSHLSTPTTTELTATAICDKMFNYLETYRLSNQHTSLGLSIRHNQHGNVKLAPFFYYNTQETFTLLWPVDDLNQGDEATRDYLHGTKDQQRRDLLQMIYDRSSMDQEELERVAHQQQPDSHIKQNISLSNEPIKAIRSKNNYKVYTDSKLVIERITEYSSFQHVDDPLFTFTDDPKQADILWYTHEHFRDYENIYQTHQMVNQFKNEHLFTIKPEFAKSVRDMKLPFLIQTYDMSNNSDVARFLLDYDQREKSSQVNLWIVKPANLSRSMNMNVVNSDTAVLKLTEMGPVVVSHYIHNPLTLTGRKFDLRLHVMARVRCDSDGQPKLLTYMTDDIVVRISNKQYSVDNLHDFEKHFTVMNYRHEENPDQVAKIIYAQQEFIDAFDKEYGSGKWAIVHKRIRTSVGELFRRLSDRILRENVDLQCGALYGVDVMMDSEMNPFVIEINYGPDCRTVCRQRSGFYGDVFKTLFTNVELPKNVIALDD</sequence>
<reference evidence="2 3" key="1">
    <citation type="submission" date="2024-03" db="EMBL/GenBank/DDBJ databases">
        <title>The Acrasis kona genome and developmental transcriptomes reveal deep origins of eukaryotic multicellular pathways.</title>
        <authorList>
            <person name="Sheikh S."/>
            <person name="Fu C.-J."/>
            <person name="Brown M.W."/>
            <person name="Baldauf S.L."/>
        </authorList>
    </citation>
    <scope>NUCLEOTIDE SEQUENCE [LARGE SCALE GENOMIC DNA]</scope>
    <source>
        <strain evidence="2 3">ATCC MYA-3509</strain>
    </source>
</reference>
<dbReference type="PANTHER" id="PTHR46088:SF1">
    <property type="entry name" value="TUBULIN--TYROSINE LIGASE-LIKE PROTEIN 12"/>
    <property type="match status" value="1"/>
</dbReference>
<dbReference type="PANTHER" id="PTHR46088">
    <property type="entry name" value="TUBULIN--TYROSINE LIGASE-LIKE PROTEIN 12"/>
    <property type="match status" value="1"/>
</dbReference>
<dbReference type="Pfam" id="PF25556">
    <property type="entry name" value="SET_TTL"/>
    <property type="match status" value="1"/>
</dbReference>
<protein>
    <submittedName>
        <fullName evidence="2">Tubulin-tyrosine ligase</fullName>
    </submittedName>
</protein>
<proteinExistence type="predicted"/>
<dbReference type="PROSITE" id="PS51221">
    <property type="entry name" value="TTL"/>
    <property type="match status" value="1"/>
</dbReference>
<dbReference type="Pfam" id="PF03133">
    <property type="entry name" value="TTL"/>
    <property type="match status" value="1"/>
</dbReference>
<dbReference type="EMBL" id="JAOPGA020000359">
    <property type="protein sequence ID" value="KAL0478305.1"/>
    <property type="molecule type" value="Genomic_DNA"/>
</dbReference>
<dbReference type="Gene3D" id="3.30.470.20">
    <property type="entry name" value="ATP-grasp fold, B domain"/>
    <property type="match status" value="1"/>
</dbReference>
<dbReference type="Gene3D" id="3.80.10.10">
    <property type="entry name" value="Ribonuclease Inhibitor"/>
    <property type="match status" value="1"/>
</dbReference>
<evidence type="ECO:0000313" key="3">
    <source>
        <dbReference type="Proteomes" id="UP001431209"/>
    </source>
</evidence>
<dbReference type="SUPFAM" id="SSF52058">
    <property type="entry name" value="L domain-like"/>
    <property type="match status" value="1"/>
</dbReference>
<dbReference type="InterPro" id="IPR032675">
    <property type="entry name" value="LRR_dom_sf"/>
</dbReference>
<dbReference type="GO" id="GO:0005737">
    <property type="term" value="C:cytoplasm"/>
    <property type="evidence" value="ECO:0007669"/>
    <property type="project" value="TreeGrafter"/>
</dbReference>
<dbReference type="GO" id="GO:0016874">
    <property type="term" value="F:ligase activity"/>
    <property type="evidence" value="ECO:0007669"/>
    <property type="project" value="UniProtKB-KW"/>
</dbReference>
<dbReference type="InterPro" id="IPR057954">
    <property type="entry name" value="SET_TTL12"/>
</dbReference>
<accession>A0AAW2YN93</accession>
<organism evidence="2 3">
    <name type="scientific">Acrasis kona</name>
    <dbReference type="NCBI Taxonomy" id="1008807"/>
    <lineage>
        <taxon>Eukaryota</taxon>
        <taxon>Discoba</taxon>
        <taxon>Heterolobosea</taxon>
        <taxon>Tetramitia</taxon>
        <taxon>Eutetramitia</taxon>
        <taxon>Acrasidae</taxon>
        <taxon>Acrasis</taxon>
    </lineage>
</organism>
<comment type="caution">
    <text evidence="2">The sequence shown here is derived from an EMBL/GenBank/DDBJ whole genome shotgun (WGS) entry which is preliminary data.</text>
</comment>
<evidence type="ECO:0000313" key="2">
    <source>
        <dbReference type="EMBL" id="KAL0478305.1"/>
    </source>
</evidence>
<dbReference type="AlphaFoldDB" id="A0AAW2YN93"/>
<dbReference type="SUPFAM" id="SSF56059">
    <property type="entry name" value="Glutathione synthetase ATP-binding domain-like"/>
    <property type="match status" value="1"/>
</dbReference>
<dbReference type="Proteomes" id="UP001431209">
    <property type="component" value="Unassembled WGS sequence"/>
</dbReference>
<keyword evidence="3" id="KW-1185">Reference proteome</keyword>
<gene>
    <name evidence="2" type="ORF">AKO1_000385</name>
</gene>
<dbReference type="InterPro" id="IPR027749">
    <property type="entry name" value="TTLL12"/>
</dbReference>
<feature type="domain" description="Tubulin--tyrosine ligase-like protein 12 SET-like" evidence="1">
    <location>
        <begin position="322"/>
        <end position="416"/>
    </location>
</feature>
<evidence type="ECO:0000259" key="1">
    <source>
        <dbReference type="Pfam" id="PF25556"/>
    </source>
</evidence>